<dbReference type="InterPro" id="IPR011110">
    <property type="entry name" value="Reg_prop"/>
</dbReference>
<dbReference type="EMBL" id="CP041242">
    <property type="protein sequence ID" value="QDH70830.1"/>
    <property type="molecule type" value="Genomic_DNA"/>
</dbReference>
<dbReference type="SUPFAM" id="SSF63829">
    <property type="entry name" value="Calcium-dependent phosphotriesterase"/>
    <property type="match status" value="2"/>
</dbReference>
<dbReference type="KEGG" id="lyj:FKV23_12625"/>
<dbReference type="Gene3D" id="2.130.10.10">
    <property type="entry name" value="YVTN repeat-like/Quinoprotein amine dehydrogenase"/>
    <property type="match status" value="2"/>
</dbReference>
<evidence type="ECO:0008006" key="3">
    <source>
        <dbReference type="Google" id="ProtNLM"/>
    </source>
</evidence>
<reference evidence="1 2" key="1">
    <citation type="submission" date="2019-06" db="EMBL/GenBank/DDBJ databases">
        <title>Lysobacter alkalisoli sp. nov. isolated from saline-alkali soil.</title>
        <authorList>
            <person name="Sun J.-Q."/>
            <person name="Xu L."/>
        </authorList>
    </citation>
    <scope>NUCLEOTIDE SEQUENCE [LARGE SCALE GENOMIC DNA]</scope>
    <source>
        <strain evidence="1 2">SJ-36</strain>
    </source>
</reference>
<dbReference type="Pfam" id="PF07494">
    <property type="entry name" value="Reg_prop"/>
    <property type="match status" value="3"/>
</dbReference>
<name>A0A514BTY0_9GAMM</name>
<evidence type="ECO:0000313" key="1">
    <source>
        <dbReference type="EMBL" id="QDH70830.1"/>
    </source>
</evidence>
<keyword evidence="2" id="KW-1185">Reference proteome</keyword>
<proteinExistence type="predicted"/>
<dbReference type="Proteomes" id="UP000317199">
    <property type="component" value="Chromosome"/>
</dbReference>
<organism evidence="1 2">
    <name type="scientific">Marilutibacter alkalisoli</name>
    <dbReference type="NCBI Taxonomy" id="2591633"/>
    <lineage>
        <taxon>Bacteria</taxon>
        <taxon>Pseudomonadati</taxon>
        <taxon>Pseudomonadota</taxon>
        <taxon>Gammaproteobacteria</taxon>
        <taxon>Lysobacterales</taxon>
        <taxon>Lysobacteraceae</taxon>
        <taxon>Marilutibacter</taxon>
    </lineage>
</organism>
<dbReference type="InterPro" id="IPR015943">
    <property type="entry name" value="WD40/YVTN_repeat-like_dom_sf"/>
</dbReference>
<accession>A0A514BTY0</accession>
<gene>
    <name evidence="1" type="ORF">FKV23_12625</name>
</gene>
<sequence>MHGASGRPAAECRTWRENCEEATAMRLMALAFGLLVWCGPVLASTAVHPDYRVRPKVFTDDDGLPPSGVSALVQARDGYLWVGTFGGLARFDGRTFRTYRDRHVPGSLHVDGEPETGPSSDRIVALHEDDEGRLWIGTEDAGLSVLEHGEFRHLPFCDGLCQINDILQGPDRGIWVASSEGVFKLDPVSGQVVWSGRSSPAGYTRLASDGLGRIHVAGYESFHVVAGQQLRPIRLPGGNRGVRLLEGNGDGLLVGTERELYRYDPVRQQWQPLGVEEPALAARDAEGLWWVSQLSGKVVREDGMGGWAHVPELSGMGIISLAWDDEGDLWAGSGSKGLLRTRKPLFGLFSTSQLGTNMAGRAIIGDGNGGLWFGSACGGVHHWSHDGGVQALPLRKAQVGECVTSLLLDHEGVLWVGTGEGGWRG</sequence>
<evidence type="ECO:0000313" key="2">
    <source>
        <dbReference type="Proteomes" id="UP000317199"/>
    </source>
</evidence>
<protein>
    <recommendedName>
        <fullName evidence="3">Histidine kinase</fullName>
    </recommendedName>
</protein>
<dbReference type="OrthoDB" id="176203at2"/>
<dbReference type="AlphaFoldDB" id="A0A514BTY0"/>